<keyword evidence="2" id="KW-1185">Reference proteome</keyword>
<name>A0AAU9K7P5_9CILI</name>
<protein>
    <submittedName>
        <fullName evidence="1">Uncharacterized protein</fullName>
    </submittedName>
</protein>
<accession>A0AAU9K7P5</accession>
<organism evidence="1 2">
    <name type="scientific">Blepharisma stoltei</name>
    <dbReference type="NCBI Taxonomy" id="1481888"/>
    <lineage>
        <taxon>Eukaryota</taxon>
        <taxon>Sar</taxon>
        <taxon>Alveolata</taxon>
        <taxon>Ciliophora</taxon>
        <taxon>Postciliodesmatophora</taxon>
        <taxon>Heterotrichea</taxon>
        <taxon>Heterotrichida</taxon>
        <taxon>Blepharismidae</taxon>
        <taxon>Blepharisma</taxon>
    </lineage>
</organism>
<comment type="caution">
    <text evidence="1">The sequence shown here is derived from an EMBL/GenBank/DDBJ whole genome shotgun (WGS) entry which is preliminary data.</text>
</comment>
<proteinExistence type="predicted"/>
<sequence>MEQELLILKRDNPELCILETRISNFVAKHHGMDKLCYAWLYCIYNGDYDILKRTIQRYHKTGIKSFFRLFGPKVMYGSLYYPSDDTGLKFIIDNVPKDLIISAIRAGQYYVVKLFMMNMALDISEGKLTEEKIYWNVRKLSLLMSLKPEEIKAAIRESLEQKAINVTVKEKIVTSLKLHIEFE</sequence>
<dbReference type="EMBL" id="CAJZBQ010000057">
    <property type="protein sequence ID" value="CAG9334007.1"/>
    <property type="molecule type" value="Genomic_DNA"/>
</dbReference>
<evidence type="ECO:0000313" key="2">
    <source>
        <dbReference type="Proteomes" id="UP001162131"/>
    </source>
</evidence>
<gene>
    <name evidence="1" type="ORF">BSTOLATCC_MIC59812</name>
</gene>
<reference evidence="1" key="1">
    <citation type="submission" date="2021-09" db="EMBL/GenBank/DDBJ databases">
        <authorList>
            <consortium name="AG Swart"/>
            <person name="Singh M."/>
            <person name="Singh A."/>
            <person name="Seah K."/>
            <person name="Emmerich C."/>
        </authorList>
    </citation>
    <scope>NUCLEOTIDE SEQUENCE</scope>
    <source>
        <strain evidence="1">ATCC30299</strain>
    </source>
</reference>
<evidence type="ECO:0000313" key="1">
    <source>
        <dbReference type="EMBL" id="CAG9334007.1"/>
    </source>
</evidence>
<dbReference type="AlphaFoldDB" id="A0AAU9K7P5"/>
<dbReference type="Proteomes" id="UP001162131">
    <property type="component" value="Unassembled WGS sequence"/>
</dbReference>